<dbReference type="EMBL" id="OZ034820">
    <property type="protein sequence ID" value="CAL1404242.1"/>
    <property type="molecule type" value="Genomic_DNA"/>
</dbReference>
<reference evidence="8 9" key="1">
    <citation type="submission" date="2024-04" db="EMBL/GenBank/DDBJ databases">
        <authorList>
            <person name="Fracassetti M."/>
        </authorList>
    </citation>
    <scope>NUCLEOTIDE SEQUENCE [LARGE SCALE GENOMIC DNA]</scope>
</reference>
<comment type="subcellular location">
    <subcellularLocation>
        <location evidence="1">Membrane</location>
        <topology evidence="1">Multi-pass membrane protein</topology>
    </subcellularLocation>
</comment>
<feature type="transmembrane region" description="Helical" evidence="7">
    <location>
        <begin position="23"/>
        <end position="47"/>
    </location>
</feature>
<evidence type="ECO:0000256" key="1">
    <source>
        <dbReference type="ARBA" id="ARBA00004141"/>
    </source>
</evidence>
<accession>A0AAV2G259</accession>
<sequence length="123" mass="13092">MAISLAVYDRLSMSLSKLSDSPFTIALVCGGIAGLAATAATFPINVVQRRMQTEGRKGAGCRRGMRQMVSEMVEKEGVGGLYRGIQPHCLKAVVGHATAFATFEMVKNGSTFLGNQAFGLQHL</sequence>
<gene>
    <name evidence="8" type="ORF">LTRI10_LOCUS44113</name>
</gene>
<dbReference type="PANTHER" id="PTHR24089">
    <property type="entry name" value="SOLUTE CARRIER FAMILY 25"/>
    <property type="match status" value="1"/>
</dbReference>
<comment type="similarity">
    <text evidence="6">Belongs to the mitochondrial carrier (TC 2.A.29) family.</text>
</comment>
<keyword evidence="7" id="KW-1133">Transmembrane helix</keyword>
<proteinExistence type="inferred from homology"/>
<keyword evidence="4 5" id="KW-0472">Membrane</keyword>
<evidence type="ECO:0000256" key="2">
    <source>
        <dbReference type="ARBA" id="ARBA00022692"/>
    </source>
</evidence>
<evidence type="ECO:0000313" key="8">
    <source>
        <dbReference type="EMBL" id="CAL1404242.1"/>
    </source>
</evidence>
<dbReference type="GO" id="GO:0016020">
    <property type="term" value="C:membrane"/>
    <property type="evidence" value="ECO:0007669"/>
    <property type="project" value="UniProtKB-SubCell"/>
</dbReference>
<dbReference type="Gene3D" id="1.50.40.10">
    <property type="entry name" value="Mitochondrial carrier domain"/>
    <property type="match status" value="1"/>
</dbReference>
<evidence type="ECO:0000256" key="6">
    <source>
        <dbReference type="RuleBase" id="RU000488"/>
    </source>
</evidence>
<name>A0AAV2G259_9ROSI</name>
<dbReference type="InterPro" id="IPR018108">
    <property type="entry name" value="MCP_transmembrane"/>
</dbReference>
<dbReference type="InterPro" id="IPR023395">
    <property type="entry name" value="MCP_dom_sf"/>
</dbReference>
<evidence type="ECO:0000256" key="5">
    <source>
        <dbReference type="PROSITE-ProRule" id="PRU00282"/>
    </source>
</evidence>
<organism evidence="8 9">
    <name type="scientific">Linum trigynum</name>
    <dbReference type="NCBI Taxonomy" id="586398"/>
    <lineage>
        <taxon>Eukaryota</taxon>
        <taxon>Viridiplantae</taxon>
        <taxon>Streptophyta</taxon>
        <taxon>Embryophyta</taxon>
        <taxon>Tracheophyta</taxon>
        <taxon>Spermatophyta</taxon>
        <taxon>Magnoliopsida</taxon>
        <taxon>eudicotyledons</taxon>
        <taxon>Gunneridae</taxon>
        <taxon>Pentapetalae</taxon>
        <taxon>rosids</taxon>
        <taxon>fabids</taxon>
        <taxon>Malpighiales</taxon>
        <taxon>Linaceae</taxon>
        <taxon>Linum</taxon>
    </lineage>
</organism>
<evidence type="ECO:0000256" key="7">
    <source>
        <dbReference type="SAM" id="Phobius"/>
    </source>
</evidence>
<dbReference type="SUPFAM" id="SSF103506">
    <property type="entry name" value="Mitochondrial carrier"/>
    <property type="match status" value="1"/>
</dbReference>
<evidence type="ECO:0000256" key="4">
    <source>
        <dbReference type="ARBA" id="ARBA00023136"/>
    </source>
</evidence>
<keyword evidence="2 5" id="KW-0812">Transmembrane</keyword>
<dbReference type="Proteomes" id="UP001497516">
    <property type="component" value="Chromosome 7"/>
</dbReference>
<evidence type="ECO:0000256" key="3">
    <source>
        <dbReference type="ARBA" id="ARBA00022737"/>
    </source>
</evidence>
<protein>
    <submittedName>
        <fullName evidence="8">Uncharacterized protein</fullName>
    </submittedName>
</protein>
<dbReference type="PROSITE" id="PS50920">
    <property type="entry name" value="SOLCAR"/>
    <property type="match status" value="1"/>
</dbReference>
<keyword evidence="6" id="KW-0813">Transport</keyword>
<evidence type="ECO:0000313" key="9">
    <source>
        <dbReference type="Proteomes" id="UP001497516"/>
    </source>
</evidence>
<keyword evidence="9" id="KW-1185">Reference proteome</keyword>
<dbReference type="Pfam" id="PF00153">
    <property type="entry name" value="Mito_carr"/>
    <property type="match status" value="1"/>
</dbReference>
<feature type="repeat" description="Solcar" evidence="5">
    <location>
        <begin position="21"/>
        <end position="109"/>
    </location>
</feature>
<keyword evidence="3" id="KW-0677">Repeat</keyword>
<dbReference type="AlphaFoldDB" id="A0AAV2G259"/>